<dbReference type="AlphaFoldDB" id="X1UYX5"/>
<comment type="caution">
    <text evidence="1">The sequence shown here is derived from an EMBL/GenBank/DDBJ whole genome shotgun (WGS) entry which is preliminary data.</text>
</comment>
<reference evidence="1" key="1">
    <citation type="journal article" date="2014" name="Front. Microbiol.">
        <title>High frequency of phylogenetically diverse reductive dehalogenase-homologous genes in deep subseafloor sedimentary metagenomes.</title>
        <authorList>
            <person name="Kawai M."/>
            <person name="Futagami T."/>
            <person name="Toyoda A."/>
            <person name="Takaki Y."/>
            <person name="Nishi S."/>
            <person name="Hori S."/>
            <person name="Arai W."/>
            <person name="Tsubouchi T."/>
            <person name="Morono Y."/>
            <person name="Uchiyama I."/>
            <person name="Ito T."/>
            <person name="Fujiyama A."/>
            <person name="Inagaki F."/>
            <person name="Takami H."/>
        </authorList>
    </citation>
    <scope>NUCLEOTIDE SEQUENCE</scope>
    <source>
        <strain evidence="1">Expedition CK06-06</strain>
    </source>
</reference>
<name>X1UYX5_9ZZZZ</name>
<gene>
    <name evidence="1" type="ORF">S12H4_52539</name>
</gene>
<sequence length="62" mass="7236">MMRIAFVDKNDSRRFKYLGTNRLKRVYINYGKEGKKDFKKNIKKVRIISRFLTVGGGASLAH</sequence>
<proteinExistence type="predicted"/>
<protein>
    <submittedName>
        <fullName evidence="1">Uncharacterized protein</fullName>
    </submittedName>
</protein>
<organism evidence="1">
    <name type="scientific">marine sediment metagenome</name>
    <dbReference type="NCBI Taxonomy" id="412755"/>
    <lineage>
        <taxon>unclassified sequences</taxon>
        <taxon>metagenomes</taxon>
        <taxon>ecological metagenomes</taxon>
    </lineage>
</organism>
<evidence type="ECO:0000313" key="1">
    <source>
        <dbReference type="EMBL" id="GAJ08792.1"/>
    </source>
</evidence>
<dbReference type="EMBL" id="BARW01033349">
    <property type="protein sequence ID" value="GAJ08792.1"/>
    <property type="molecule type" value="Genomic_DNA"/>
</dbReference>
<accession>X1UYX5</accession>